<sequence length="89" mass="9106">MGGCRICGGLTRRASGRCAACDAVLDDYETLDSRTADLPIPVRRYGCATAPAAQQAVPRPTGRRRRLLALAGSGAALGGAFALAFLLAG</sequence>
<proteinExistence type="predicted"/>
<accession>A0A7X6DE12</accession>
<dbReference type="Proteomes" id="UP000521868">
    <property type="component" value="Unassembled WGS sequence"/>
</dbReference>
<keyword evidence="1" id="KW-0812">Transmembrane</keyword>
<comment type="caution">
    <text evidence="2">The sequence shown here is derived from an EMBL/GenBank/DDBJ whole genome shotgun (WGS) entry which is preliminary data.</text>
</comment>
<dbReference type="EMBL" id="VTOX01000002">
    <property type="protein sequence ID" value="NKE65407.1"/>
    <property type="molecule type" value="Genomic_DNA"/>
</dbReference>
<evidence type="ECO:0000313" key="3">
    <source>
        <dbReference type="Proteomes" id="UP000521868"/>
    </source>
</evidence>
<keyword evidence="1" id="KW-0472">Membrane</keyword>
<evidence type="ECO:0000256" key="1">
    <source>
        <dbReference type="SAM" id="Phobius"/>
    </source>
</evidence>
<keyword evidence="1" id="KW-1133">Transmembrane helix</keyword>
<name>A0A7X6DE12_9BURK</name>
<reference evidence="2 3" key="1">
    <citation type="journal article" date="2020" name="Nature">
        <title>Bacterial chemolithoautotrophy via manganese oxidation.</title>
        <authorList>
            <person name="Yu H."/>
            <person name="Leadbetter J.R."/>
        </authorList>
    </citation>
    <scope>NUCLEOTIDE SEQUENCE [LARGE SCALE GENOMIC DNA]</scope>
    <source>
        <strain evidence="2 3">RBP-1</strain>
    </source>
</reference>
<organism evidence="2 3">
    <name type="scientific">Ramlibacter lithotrophicus</name>
    <dbReference type="NCBI Taxonomy" id="2606681"/>
    <lineage>
        <taxon>Bacteria</taxon>
        <taxon>Pseudomonadati</taxon>
        <taxon>Pseudomonadota</taxon>
        <taxon>Betaproteobacteria</taxon>
        <taxon>Burkholderiales</taxon>
        <taxon>Comamonadaceae</taxon>
        <taxon>Ramlibacter</taxon>
    </lineage>
</organism>
<protein>
    <submittedName>
        <fullName evidence="2">Uncharacterized protein</fullName>
    </submittedName>
</protein>
<evidence type="ECO:0000313" key="2">
    <source>
        <dbReference type="EMBL" id="NKE65407.1"/>
    </source>
</evidence>
<dbReference type="AlphaFoldDB" id="A0A7X6DE12"/>
<feature type="transmembrane region" description="Helical" evidence="1">
    <location>
        <begin position="67"/>
        <end position="88"/>
    </location>
</feature>
<gene>
    <name evidence="2" type="ORF">RAMLITH_06200</name>
</gene>
<keyword evidence="3" id="KW-1185">Reference proteome</keyword>
<dbReference type="RefSeq" id="WP_168106528.1">
    <property type="nucleotide sequence ID" value="NZ_VTOX01000002.1"/>
</dbReference>